<protein>
    <submittedName>
        <fullName evidence="1">Uncharacterized protein</fullName>
    </submittedName>
</protein>
<gene>
    <name evidence="1" type="ORF">D3227_24365</name>
</gene>
<evidence type="ECO:0000313" key="2">
    <source>
        <dbReference type="Proteomes" id="UP000272706"/>
    </source>
</evidence>
<dbReference type="EMBL" id="QZWZ01000021">
    <property type="protein sequence ID" value="RJT34127.1"/>
    <property type="molecule type" value="Genomic_DNA"/>
</dbReference>
<evidence type="ECO:0000313" key="1">
    <source>
        <dbReference type="EMBL" id="RJT34127.1"/>
    </source>
</evidence>
<keyword evidence="2" id="KW-1185">Reference proteome</keyword>
<dbReference type="RefSeq" id="WP_120016824.1">
    <property type="nucleotide sequence ID" value="NZ_QZWZ01000021.1"/>
</dbReference>
<proteinExistence type="predicted"/>
<sequence length="107" mass="12309">MKFLIHETLRTLNTDDVFEFGLGEISRSLEFDDIYKAEAIFTKNQRTRKVNLSGLSEFDVVGNLMTYVGINIRAAAKEDSIEFDPCGLTPDQYIPLTKTIREIWDEE</sequence>
<dbReference type="AlphaFoldDB" id="A0A3A5KFP7"/>
<reference evidence="1 2" key="1">
    <citation type="submission" date="2018-09" db="EMBL/GenBank/DDBJ databases">
        <title>Mesorhizobium carmichaelinearum sp. nov. isolated from Carmichaelinea spp. root nodules in New Zealand.</title>
        <authorList>
            <person name="De Meyer S.E."/>
        </authorList>
    </citation>
    <scope>NUCLEOTIDE SEQUENCE [LARGE SCALE GENOMIC DNA]</scope>
    <source>
        <strain evidence="1 2">ICMP19557</strain>
    </source>
</reference>
<comment type="caution">
    <text evidence="1">The sequence shown here is derived from an EMBL/GenBank/DDBJ whole genome shotgun (WGS) entry which is preliminary data.</text>
</comment>
<dbReference type="Proteomes" id="UP000272706">
    <property type="component" value="Unassembled WGS sequence"/>
</dbReference>
<dbReference type="OrthoDB" id="8081938at2"/>
<name>A0A3A5KFP7_9HYPH</name>
<organism evidence="1 2">
    <name type="scientific">Mesorhizobium waimense</name>
    <dbReference type="NCBI Taxonomy" id="1300307"/>
    <lineage>
        <taxon>Bacteria</taxon>
        <taxon>Pseudomonadati</taxon>
        <taxon>Pseudomonadota</taxon>
        <taxon>Alphaproteobacteria</taxon>
        <taxon>Hyphomicrobiales</taxon>
        <taxon>Phyllobacteriaceae</taxon>
        <taxon>Mesorhizobium</taxon>
    </lineage>
</organism>
<accession>A0A3A5KFP7</accession>